<reference evidence="2 3" key="1">
    <citation type="submission" date="2021-05" db="EMBL/GenBank/DDBJ databases">
        <title>Mycobacterium acidophilum sp. nov., an extremely acid-tolerant member of the genus Mycobacterium.</title>
        <authorList>
            <person name="Xia J."/>
        </authorList>
    </citation>
    <scope>NUCLEOTIDE SEQUENCE [LARGE SCALE GENOMIC DNA]</scope>
    <source>
        <strain evidence="2 3">M1</strain>
    </source>
</reference>
<evidence type="ECO:0000313" key="2">
    <source>
        <dbReference type="EMBL" id="MBS9533858.1"/>
    </source>
</evidence>
<feature type="compositionally biased region" description="Basic residues" evidence="1">
    <location>
        <begin position="7"/>
        <end position="19"/>
    </location>
</feature>
<dbReference type="RefSeq" id="WP_214092740.1">
    <property type="nucleotide sequence ID" value="NZ_JAHCLR010000015.1"/>
</dbReference>
<proteinExistence type="predicted"/>
<feature type="compositionally biased region" description="Low complexity" evidence="1">
    <location>
        <begin position="21"/>
        <end position="37"/>
    </location>
</feature>
<organism evidence="2 3">
    <name type="scientific">Mycolicibacter acidiphilus</name>
    <dbReference type="NCBI Taxonomy" id="2835306"/>
    <lineage>
        <taxon>Bacteria</taxon>
        <taxon>Bacillati</taxon>
        <taxon>Actinomycetota</taxon>
        <taxon>Actinomycetes</taxon>
        <taxon>Mycobacteriales</taxon>
        <taxon>Mycobacteriaceae</taxon>
        <taxon>Mycolicibacter</taxon>
    </lineage>
</organism>
<keyword evidence="3" id="KW-1185">Reference proteome</keyword>
<name>A0ABS5RJU8_9MYCO</name>
<evidence type="ECO:0000256" key="1">
    <source>
        <dbReference type="SAM" id="MobiDB-lite"/>
    </source>
</evidence>
<dbReference type="Proteomes" id="UP001519535">
    <property type="component" value="Unassembled WGS sequence"/>
</dbReference>
<evidence type="ECO:0008006" key="4">
    <source>
        <dbReference type="Google" id="ProtNLM"/>
    </source>
</evidence>
<accession>A0ABS5RJU8</accession>
<evidence type="ECO:0000313" key="3">
    <source>
        <dbReference type="Proteomes" id="UP001519535"/>
    </source>
</evidence>
<sequence>MSAGSGAKHRKKHAPRKVIQRGGAPRHAVPRAPRPGGDANLSLTAAALSAGVVVGTVTAVFGGPEAHAADESSGTVQQVALASIEAGPAAADPPATLDPFEQSLKFLLDSMGIGEKTPVQLFTPGGLTVGELLNGSSGGGVTVDTGFHISDTLNLLGLQNITIGEVMTALSMPPADTVDQVLSTMQFLNTKLDMVLHPLGLMSTQTLLGVEEQFGVANITVDQLLSILGFAGNETLGTVWNFWGLPSGFISLINTGLGLGCSGLSNSSTIDTAIQCITGISGLPGGKLSGSETLGEVLQADKMPDGRPLADYTLGEALGFNTSTTIRQFVDNLHLNLSGEPVGPGETVGSLNDLPTLGSTTIGSLMGWANMSPTESLATLIDNFQVGGVSLGSYTIGDALDHLILNPSALSTSGVEDSTLVSDFLNAMGWGTYTIDQMLNLSP</sequence>
<dbReference type="EMBL" id="JAHCLR010000015">
    <property type="protein sequence ID" value="MBS9533858.1"/>
    <property type="molecule type" value="Genomic_DNA"/>
</dbReference>
<gene>
    <name evidence="2" type="ORF">KIH27_09705</name>
</gene>
<protein>
    <recommendedName>
        <fullName evidence="4">PE-PGRS family protein</fullName>
    </recommendedName>
</protein>
<feature type="region of interest" description="Disordered" evidence="1">
    <location>
        <begin position="1"/>
        <end position="37"/>
    </location>
</feature>
<comment type="caution">
    <text evidence="2">The sequence shown here is derived from an EMBL/GenBank/DDBJ whole genome shotgun (WGS) entry which is preliminary data.</text>
</comment>